<organism evidence="4 5">
    <name type="scientific">Kineothrix sedimenti</name>
    <dbReference type="NCBI Taxonomy" id="3123317"/>
    <lineage>
        <taxon>Bacteria</taxon>
        <taxon>Bacillati</taxon>
        <taxon>Bacillota</taxon>
        <taxon>Clostridia</taxon>
        <taxon>Lachnospirales</taxon>
        <taxon>Lachnospiraceae</taxon>
        <taxon>Kineothrix</taxon>
    </lineage>
</organism>
<dbReference type="RefSeq" id="WP_342758081.1">
    <property type="nucleotide sequence ID" value="NZ_CP146256.1"/>
</dbReference>
<protein>
    <submittedName>
        <fullName evidence="4">NAD(P)/FAD-dependent oxidoreductase</fullName>
    </submittedName>
</protein>
<feature type="domain" description="FAD/NAD(P)-binding" evidence="3">
    <location>
        <begin position="14"/>
        <end position="280"/>
    </location>
</feature>
<evidence type="ECO:0000259" key="3">
    <source>
        <dbReference type="Pfam" id="PF07992"/>
    </source>
</evidence>
<dbReference type="InterPro" id="IPR036188">
    <property type="entry name" value="FAD/NAD-bd_sf"/>
</dbReference>
<dbReference type="InterPro" id="IPR023753">
    <property type="entry name" value="FAD/NAD-binding_dom"/>
</dbReference>
<proteinExistence type="predicted"/>
<evidence type="ECO:0000256" key="2">
    <source>
        <dbReference type="ARBA" id="ARBA00023002"/>
    </source>
</evidence>
<gene>
    <name evidence="4" type="ORF">V6984_01630</name>
</gene>
<evidence type="ECO:0000313" key="5">
    <source>
        <dbReference type="Proteomes" id="UP001451571"/>
    </source>
</evidence>
<evidence type="ECO:0000313" key="4">
    <source>
        <dbReference type="EMBL" id="XAH74489.1"/>
    </source>
</evidence>
<dbReference type="SUPFAM" id="SSF51905">
    <property type="entry name" value="FAD/NAD(P)-binding domain"/>
    <property type="match status" value="2"/>
</dbReference>
<evidence type="ECO:0000256" key="1">
    <source>
        <dbReference type="ARBA" id="ARBA00022630"/>
    </source>
</evidence>
<dbReference type="Proteomes" id="UP001451571">
    <property type="component" value="Chromosome"/>
</dbReference>
<reference evidence="4 5" key="1">
    <citation type="submission" date="2024-02" db="EMBL/GenBank/DDBJ databases">
        <title>Bacterial strain from lacustrine sediment.</title>
        <authorList>
            <person name="Petit C."/>
            <person name="Fadhlaoui K."/>
        </authorList>
    </citation>
    <scope>NUCLEOTIDE SEQUENCE [LARGE SCALE GENOMIC DNA]</scope>
    <source>
        <strain evidence="4 5">IPX-CK</strain>
    </source>
</reference>
<dbReference type="Pfam" id="PF07992">
    <property type="entry name" value="Pyr_redox_2"/>
    <property type="match status" value="1"/>
</dbReference>
<dbReference type="InterPro" id="IPR050097">
    <property type="entry name" value="Ferredoxin-NADP_redctase_2"/>
</dbReference>
<dbReference type="PANTHER" id="PTHR48105">
    <property type="entry name" value="THIOREDOXIN REDUCTASE 1-RELATED-RELATED"/>
    <property type="match status" value="1"/>
</dbReference>
<dbReference type="PRINTS" id="PR00469">
    <property type="entry name" value="PNDRDTASEII"/>
</dbReference>
<dbReference type="PRINTS" id="PR00368">
    <property type="entry name" value="FADPNR"/>
</dbReference>
<name>A0ABZ3EYZ6_9FIRM</name>
<keyword evidence="2" id="KW-0560">Oxidoreductase</keyword>
<keyword evidence="5" id="KW-1185">Reference proteome</keyword>
<accession>A0ABZ3EYZ6</accession>
<dbReference type="EMBL" id="CP146256">
    <property type="protein sequence ID" value="XAH74489.1"/>
    <property type="molecule type" value="Genomic_DNA"/>
</dbReference>
<keyword evidence="1" id="KW-0285">Flavoprotein</keyword>
<dbReference type="Gene3D" id="3.50.50.60">
    <property type="entry name" value="FAD/NAD(P)-binding domain"/>
    <property type="match status" value="2"/>
</dbReference>
<sequence>MENKRMRKNDMEQYDIAIIGTGPAGLSAAITAKIRNKKILLIGSKDLSTKVQKAHTIQNYLGLPSVSGDDMGKIFQNHLESMNIEITEEKVNAVYAMGSYFALQSANQMYEAGSVILATGVVLGKPYPGESELLGKGVSYCATCDAPLYKNKTVAIIGFSKKEEAEAEFMAEVAKKVYYFPMYKEDVSVSDEIEVIRELPMKICGTKQVETLQTKEHDYKVDGVFILRESVSPSQLVPGLQTEDNHVMVNQQMATSIPGCFACGDIVGKPYQYIKSAGEGNIAALSAASYLDQKRREQKSA</sequence>